<dbReference type="SUPFAM" id="SSF54928">
    <property type="entry name" value="RNA-binding domain, RBD"/>
    <property type="match status" value="1"/>
</dbReference>
<evidence type="ECO:0000313" key="5">
    <source>
        <dbReference type="Proteomes" id="UP000699691"/>
    </source>
</evidence>
<keyword evidence="1" id="KW-0694">RNA-binding</keyword>
<protein>
    <submittedName>
        <fullName evidence="4">RNA-binding protein</fullName>
    </submittedName>
</protein>
<dbReference type="PANTHER" id="PTHR48025">
    <property type="entry name" value="OS02G0815200 PROTEIN"/>
    <property type="match status" value="1"/>
</dbReference>
<sequence>MEETSTEEETVTAAPAAAPAGADERKLYVGNLPFSTDEARLSEVFTQAGTVEEAIIIRDRRNNNRSKGFGFVTMATAEEAQAAIAMFHEKELEGRPLTVNVARPKTEE</sequence>
<evidence type="ECO:0000256" key="1">
    <source>
        <dbReference type="ARBA" id="ARBA00022884"/>
    </source>
</evidence>
<organism evidence="4 5">
    <name type="scientific">candidate division WWE3 bacterium</name>
    <dbReference type="NCBI Taxonomy" id="2053526"/>
    <lineage>
        <taxon>Bacteria</taxon>
        <taxon>Katanobacteria</taxon>
    </lineage>
</organism>
<dbReference type="EMBL" id="JAGQKY010000051">
    <property type="protein sequence ID" value="MCA9397500.1"/>
    <property type="molecule type" value="Genomic_DNA"/>
</dbReference>
<dbReference type="AlphaFoldDB" id="A0A955LVS0"/>
<dbReference type="PROSITE" id="PS50102">
    <property type="entry name" value="RRM"/>
    <property type="match status" value="1"/>
</dbReference>
<feature type="domain" description="RRM" evidence="3">
    <location>
        <begin position="25"/>
        <end position="104"/>
    </location>
</feature>
<dbReference type="InterPro" id="IPR050502">
    <property type="entry name" value="Euk_RNA-bind_prot"/>
</dbReference>
<reference evidence="4" key="2">
    <citation type="journal article" date="2021" name="Microbiome">
        <title>Successional dynamics and alternative stable states in a saline activated sludge microbial community over 9 years.</title>
        <authorList>
            <person name="Wang Y."/>
            <person name="Ye J."/>
            <person name="Ju F."/>
            <person name="Liu L."/>
            <person name="Boyd J.A."/>
            <person name="Deng Y."/>
            <person name="Parks D.H."/>
            <person name="Jiang X."/>
            <person name="Yin X."/>
            <person name="Woodcroft B.J."/>
            <person name="Tyson G.W."/>
            <person name="Hugenholtz P."/>
            <person name="Polz M.F."/>
            <person name="Zhang T."/>
        </authorList>
    </citation>
    <scope>NUCLEOTIDE SEQUENCE</scope>
    <source>
        <strain evidence="4">HKST-UBA02</strain>
    </source>
</reference>
<feature type="compositionally biased region" description="Acidic residues" evidence="2">
    <location>
        <begin position="1"/>
        <end position="10"/>
    </location>
</feature>
<feature type="region of interest" description="Disordered" evidence="2">
    <location>
        <begin position="1"/>
        <end position="20"/>
    </location>
</feature>
<feature type="compositionally biased region" description="Low complexity" evidence="2">
    <location>
        <begin position="11"/>
        <end position="20"/>
    </location>
</feature>
<dbReference type="PANTHER" id="PTHR48025:SF1">
    <property type="entry name" value="RRM DOMAIN-CONTAINING PROTEIN"/>
    <property type="match status" value="1"/>
</dbReference>
<evidence type="ECO:0000259" key="3">
    <source>
        <dbReference type="PROSITE" id="PS50102"/>
    </source>
</evidence>
<dbReference type="InterPro" id="IPR012677">
    <property type="entry name" value="Nucleotide-bd_a/b_plait_sf"/>
</dbReference>
<accession>A0A955LVS0</accession>
<dbReference type="GO" id="GO:0003729">
    <property type="term" value="F:mRNA binding"/>
    <property type="evidence" value="ECO:0007669"/>
    <property type="project" value="TreeGrafter"/>
</dbReference>
<proteinExistence type="predicted"/>
<comment type="caution">
    <text evidence="4">The sequence shown here is derived from an EMBL/GenBank/DDBJ whole genome shotgun (WGS) entry which is preliminary data.</text>
</comment>
<dbReference type="SMART" id="SM00360">
    <property type="entry name" value="RRM"/>
    <property type="match status" value="1"/>
</dbReference>
<evidence type="ECO:0000256" key="2">
    <source>
        <dbReference type="SAM" id="MobiDB-lite"/>
    </source>
</evidence>
<evidence type="ECO:0000313" key="4">
    <source>
        <dbReference type="EMBL" id="MCA9397500.1"/>
    </source>
</evidence>
<reference evidence="4" key="1">
    <citation type="submission" date="2020-04" db="EMBL/GenBank/DDBJ databases">
        <authorList>
            <person name="Zhang T."/>
        </authorList>
    </citation>
    <scope>NUCLEOTIDE SEQUENCE</scope>
    <source>
        <strain evidence="4">HKST-UBA02</strain>
    </source>
</reference>
<dbReference type="InterPro" id="IPR035979">
    <property type="entry name" value="RBD_domain_sf"/>
</dbReference>
<dbReference type="InterPro" id="IPR000504">
    <property type="entry name" value="RRM_dom"/>
</dbReference>
<name>A0A955LVS0_UNCKA</name>
<gene>
    <name evidence="4" type="ORF">KC573_01610</name>
</gene>
<dbReference type="Proteomes" id="UP000699691">
    <property type="component" value="Unassembled WGS sequence"/>
</dbReference>
<dbReference type="Pfam" id="PF00076">
    <property type="entry name" value="RRM_1"/>
    <property type="match status" value="1"/>
</dbReference>
<dbReference type="Gene3D" id="3.30.70.330">
    <property type="match status" value="1"/>
</dbReference>